<accession>A0ABP0V542</accession>
<dbReference type="Pfam" id="PF00583">
    <property type="entry name" value="Acetyltransf_1"/>
    <property type="match status" value="1"/>
</dbReference>
<dbReference type="InterPro" id="IPR000182">
    <property type="entry name" value="GNAT_dom"/>
</dbReference>
<dbReference type="PANTHER" id="PTHR47876">
    <property type="entry name" value="OS08G0260000 PROTEIN"/>
    <property type="match status" value="1"/>
</dbReference>
<name>A0ABP0V542_9BRYO</name>
<dbReference type="PANTHER" id="PTHR47876:SF2">
    <property type="entry name" value="GCN5-RELATED N-ACETYLTRANSFERASE 7, CHLOROPLASTIC"/>
    <property type="match status" value="1"/>
</dbReference>
<dbReference type="InterPro" id="IPR016181">
    <property type="entry name" value="Acyl_CoA_acyltransferase"/>
</dbReference>
<sequence length="354" mass="39103">MTSPCLLQQGRDLSSGFINFSSCNSRQQQEEGRRRRQFGLRIKSFLPLVCKQSRTSRDYGYPVLYSRQPALLPPQLSSPCGFLDRCKRNSGAAATRAITPRGSSSTVEKELKQNGFALKKETALGKLAIRPSLREVVVFQEGKSPEHLRAAAYLRAMCFYTYPEGRSEEALKLHRKMKAEDECSALTSKVAGLEQGYKRVACIIALCPLSELADSSLSLNPSCKVVLANGEAHSVVGSLDLNQGLQLPGELSGDHPKDGEAEQKRGYLSNVCVAPQVHKRGIGAALLQRAQEVAQLWGVTDLYVHVVANNQAAMMLYTKGGFLYEKEETVSHARMLSRPRRLLLHKRIQTPIST</sequence>
<dbReference type="PROSITE" id="PS51186">
    <property type="entry name" value="GNAT"/>
    <property type="match status" value="1"/>
</dbReference>
<evidence type="ECO:0000313" key="3">
    <source>
        <dbReference type="Proteomes" id="UP001497512"/>
    </source>
</evidence>
<dbReference type="SUPFAM" id="SSF55729">
    <property type="entry name" value="Acyl-CoA N-acyltransferases (Nat)"/>
    <property type="match status" value="1"/>
</dbReference>
<feature type="domain" description="N-acetyltransferase" evidence="1">
    <location>
        <begin position="195"/>
        <end position="349"/>
    </location>
</feature>
<evidence type="ECO:0000313" key="2">
    <source>
        <dbReference type="EMBL" id="CAK9237904.1"/>
    </source>
</evidence>
<gene>
    <name evidence="2" type="ORF">CSSPTR1EN2_LOCUS23936</name>
</gene>
<proteinExistence type="predicted"/>
<reference evidence="2" key="1">
    <citation type="submission" date="2024-02" db="EMBL/GenBank/DDBJ databases">
        <authorList>
            <consortium name="ELIXIR-Norway"/>
            <consortium name="Elixir Norway"/>
        </authorList>
    </citation>
    <scope>NUCLEOTIDE SEQUENCE</scope>
</reference>
<dbReference type="Gene3D" id="3.40.630.30">
    <property type="match status" value="1"/>
</dbReference>
<protein>
    <recommendedName>
        <fullName evidence="1">N-acetyltransferase domain-containing protein</fullName>
    </recommendedName>
</protein>
<dbReference type="EMBL" id="OZ019901">
    <property type="protein sequence ID" value="CAK9237904.1"/>
    <property type="molecule type" value="Genomic_DNA"/>
</dbReference>
<organism evidence="2 3">
    <name type="scientific">Sphagnum troendelagicum</name>
    <dbReference type="NCBI Taxonomy" id="128251"/>
    <lineage>
        <taxon>Eukaryota</taxon>
        <taxon>Viridiplantae</taxon>
        <taxon>Streptophyta</taxon>
        <taxon>Embryophyta</taxon>
        <taxon>Bryophyta</taxon>
        <taxon>Sphagnophytina</taxon>
        <taxon>Sphagnopsida</taxon>
        <taxon>Sphagnales</taxon>
        <taxon>Sphagnaceae</taxon>
        <taxon>Sphagnum</taxon>
    </lineage>
</organism>
<dbReference type="Proteomes" id="UP001497512">
    <property type="component" value="Chromosome 9"/>
</dbReference>
<keyword evidence="3" id="KW-1185">Reference proteome</keyword>
<dbReference type="CDD" id="cd04301">
    <property type="entry name" value="NAT_SF"/>
    <property type="match status" value="1"/>
</dbReference>
<evidence type="ECO:0000259" key="1">
    <source>
        <dbReference type="PROSITE" id="PS51186"/>
    </source>
</evidence>